<proteinExistence type="predicted"/>
<dbReference type="AlphaFoldDB" id="Q6ANP6"/>
<dbReference type="RefSeq" id="WP_011188540.1">
    <property type="nucleotide sequence ID" value="NC_006138.1"/>
</dbReference>
<gene>
    <name evidence="2" type="ordered locus">DP1299</name>
</gene>
<evidence type="ECO:0000313" key="2">
    <source>
        <dbReference type="EMBL" id="CAG36028.1"/>
    </source>
</evidence>
<name>Q6ANP6_DESPS</name>
<keyword evidence="1" id="KW-0472">Membrane</keyword>
<protein>
    <submittedName>
        <fullName evidence="2">Uncharacterized protein</fullName>
    </submittedName>
</protein>
<dbReference type="Proteomes" id="UP000000602">
    <property type="component" value="Chromosome"/>
</dbReference>
<dbReference type="HOGENOM" id="CLU_1537626_0_0_7"/>
<keyword evidence="3" id="KW-1185">Reference proteome</keyword>
<dbReference type="OrthoDB" id="5704311at2"/>
<dbReference type="eggNOG" id="ENOG50335BI">
    <property type="taxonomic scope" value="Bacteria"/>
</dbReference>
<dbReference type="EMBL" id="CR522870">
    <property type="protein sequence ID" value="CAG36028.1"/>
    <property type="molecule type" value="Genomic_DNA"/>
</dbReference>
<feature type="transmembrane region" description="Helical" evidence="1">
    <location>
        <begin position="27"/>
        <end position="47"/>
    </location>
</feature>
<sequence length="174" mass="20007">MRLFEIIPLSIFVLYIRFIDINTGQDWNLPFLISGLMALVAIILFTARKILFNRLFLGINIYLFSGALAIISHQWWLNEIYGKLHASGMLAWIVIVGFISLLLSPRGFIGVDCPDKNFIRKTSLLLLFTSVCAFALSFAFRGNRVLSEIIPFIMVFVMQQMLRNQRTDRKEKGQ</sequence>
<evidence type="ECO:0000256" key="1">
    <source>
        <dbReference type="SAM" id="Phobius"/>
    </source>
</evidence>
<keyword evidence="1" id="KW-0812">Transmembrane</keyword>
<organism evidence="2 3">
    <name type="scientific">Desulfotalea psychrophila (strain LSv54 / DSM 12343)</name>
    <dbReference type="NCBI Taxonomy" id="177439"/>
    <lineage>
        <taxon>Bacteria</taxon>
        <taxon>Pseudomonadati</taxon>
        <taxon>Thermodesulfobacteriota</taxon>
        <taxon>Desulfobulbia</taxon>
        <taxon>Desulfobulbales</taxon>
        <taxon>Desulfocapsaceae</taxon>
        <taxon>Desulfotalea</taxon>
    </lineage>
</organism>
<feature type="transmembrane region" description="Helical" evidence="1">
    <location>
        <begin position="89"/>
        <end position="111"/>
    </location>
</feature>
<keyword evidence="1" id="KW-1133">Transmembrane helix</keyword>
<feature type="transmembrane region" description="Helical" evidence="1">
    <location>
        <begin position="123"/>
        <end position="140"/>
    </location>
</feature>
<evidence type="ECO:0000313" key="3">
    <source>
        <dbReference type="Proteomes" id="UP000000602"/>
    </source>
</evidence>
<dbReference type="KEGG" id="dps:DP1299"/>
<feature type="transmembrane region" description="Helical" evidence="1">
    <location>
        <begin position="59"/>
        <end position="77"/>
    </location>
</feature>
<reference evidence="3" key="1">
    <citation type="journal article" date="2004" name="Environ. Microbiol.">
        <title>The genome of Desulfotalea psychrophila, a sulfate-reducing bacterium from permanently cold Arctic sediments.</title>
        <authorList>
            <person name="Rabus R."/>
            <person name="Ruepp A."/>
            <person name="Frickey T."/>
            <person name="Rattei T."/>
            <person name="Fartmann B."/>
            <person name="Stark M."/>
            <person name="Bauer M."/>
            <person name="Zibat A."/>
            <person name="Lombardot T."/>
            <person name="Becker I."/>
            <person name="Amann J."/>
            <person name="Gellner K."/>
            <person name="Teeling H."/>
            <person name="Leuschner W.D."/>
            <person name="Gloeckner F.-O."/>
            <person name="Lupas A.N."/>
            <person name="Amann R."/>
            <person name="Klenk H.-P."/>
        </authorList>
    </citation>
    <scope>NUCLEOTIDE SEQUENCE [LARGE SCALE GENOMIC DNA]</scope>
    <source>
        <strain evidence="3">DSM 12343 / LSv54</strain>
    </source>
</reference>
<feature type="transmembrane region" description="Helical" evidence="1">
    <location>
        <begin position="146"/>
        <end position="162"/>
    </location>
</feature>
<accession>Q6ANP6</accession>